<proteinExistence type="predicted"/>
<organism evidence="2 3">
    <name type="scientific">Dreissena polymorpha</name>
    <name type="common">Zebra mussel</name>
    <name type="synonym">Mytilus polymorpha</name>
    <dbReference type="NCBI Taxonomy" id="45954"/>
    <lineage>
        <taxon>Eukaryota</taxon>
        <taxon>Metazoa</taxon>
        <taxon>Spiralia</taxon>
        <taxon>Lophotrochozoa</taxon>
        <taxon>Mollusca</taxon>
        <taxon>Bivalvia</taxon>
        <taxon>Autobranchia</taxon>
        <taxon>Heteroconchia</taxon>
        <taxon>Euheterodonta</taxon>
        <taxon>Imparidentia</taxon>
        <taxon>Neoheterodontei</taxon>
        <taxon>Myida</taxon>
        <taxon>Dreissenoidea</taxon>
        <taxon>Dreissenidae</taxon>
        <taxon>Dreissena</taxon>
    </lineage>
</organism>
<reference evidence="2" key="1">
    <citation type="journal article" date="2019" name="bioRxiv">
        <title>The Genome of the Zebra Mussel, Dreissena polymorpha: A Resource for Invasive Species Research.</title>
        <authorList>
            <person name="McCartney M.A."/>
            <person name="Auch B."/>
            <person name="Kono T."/>
            <person name="Mallez S."/>
            <person name="Zhang Y."/>
            <person name="Obille A."/>
            <person name="Becker A."/>
            <person name="Abrahante J.E."/>
            <person name="Garbe J."/>
            <person name="Badalamenti J.P."/>
            <person name="Herman A."/>
            <person name="Mangelson H."/>
            <person name="Liachko I."/>
            <person name="Sullivan S."/>
            <person name="Sone E.D."/>
            <person name="Koren S."/>
            <person name="Silverstein K.A.T."/>
            <person name="Beckman K.B."/>
            <person name="Gohl D.M."/>
        </authorList>
    </citation>
    <scope>NUCLEOTIDE SEQUENCE</scope>
    <source>
        <strain evidence="2">Duluth1</strain>
        <tissue evidence="2">Whole animal</tissue>
    </source>
</reference>
<accession>A0A9D4EHA5</accession>
<evidence type="ECO:0000313" key="3">
    <source>
        <dbReference type="Proteomes" id="UP000828390"/>
    </source>
</evidence>
<sequence>MRREKTILEIFEEVCAFCTDIFDTQKMVKIERLKQESTDGCYPDESRVLELMRNETTECSLNVMYQIFNNQRGMMWFKPSIEDKSLFVKESIRICWLMNLSEPPVLVHTNIKSGDHFDPNFYQRYACKGKKVYFVVLPALVRRDGIVVAKGIVECEPSKGKQTRPRKIRVRSNIRDRLDIFIAPLYQEGK</sequence>
<dbReference type="AlphaFoldDB" id="A0A9D4EHA5"/>
<gene>
    <name evidence="2" type="ORF">DPMN_157506</name>
</gene>
<dbReference type="Pfam" id="PF16026">
    <property type="entry name" value="MIEAP"/>
    <property type="match status" value="1"/>
</dbReference>
<evidence type="ECO:0000259" key="1">
    <source>
        <dbReference type="Pfam" id="PF16026"/>
    </source>
</evidence>
<reference evidence="2" key="2">
    <citation type="submission" date="2020-11" db="EMBL/GenBank/DDBJ databases">
        <authorList>
            <person name="McCartney M.A."/>
            <person name="Auch B."/>
            <person name="Kono T."/>
            <person name="Mallez S."/>
            <person name="Becker A."/>
            <person name="Gohl D.M."/>
            <person name="Silverstein K.A.T."/>
            <person name="Koren S."/>
            <person name="Bechman K.B."/>
            <person name="Herman A."/>
            <person name="Abrahante J.E."/>
            <person name="Garbe J."/>
        </authorList>
    </citation>
    <scope>NUCLEOTIDE SEQUENCE</scope>
    <source>
        <strain evidence="2">Duluth1</strain>
        <tissue evidence="2">Whole animal</tissue>
    </source>
</reference>
<comment type="caution">
    <text evidence="2">The sequence shown here is derived from an EMBL/GenBank/DDBJ whole genome shotgun (WGS) entry which is preliminary data.</text>
</comment>
<evidence type="ECO:0000313" key="2">
    <source>
        <dbReference type="EMBL" id="KAH3779701.1"/>
    </source>
</evidence>
<keyword evidence="3" id="KW-1185">Reference proteome</keyword>
<protein>
    <recommendedName>
        <fullName evidence="1">Mitochondria-eating protein C-terminal domain-containing protein</fullName>
    </recommendedName>
</protein>
<name>A0A9D4EHA5_DREPO</name>
<feature type="domain" description="Mitochondria-eating protein C-terminal" evidence="1">
    <location>
        <begin position="86"/>
        <end position="153"/>
    </location>
</feature>
<dbReference type="Proteomes" id="UP000828390">
    <property type="component" value="Unassembled WGS sequence"/>
</dbReference>
<dbReference type="InterPro" id="IPR031981">
    <property type="entry name" value="MIEAP_C"/>
</dbReference>
<dbReference type="EMBL" id="JAIWYP010000008">
    <property type="protein sequence ID" value="KAH3779701.1"/>
    <property type="molecule type" value="Genomic_DNA"/>
</dbReference>